<protein>
    <submittedName>
        <fullName evidence="2">Uncharacterized protein</fullName>
    </submittedName>
</protein>
<feature type="signal peptide" evidence="1">
    <location>
        <begin position="1"/>
        <end position="29"/>
    </location>
</feature>
<evidence type="ECO:0000313" key="3">
    <source>
        <dbReference type="Proteomes" id="UP000635278"/>
    </source>
</evidence>
<accession>A0ABX0JNX4</accession>
<proteinExistence type="predicted"/>
<dbReference type="RefSeq" id="WP_173582572.1">
    <property type="nucleotide sequence ID" value="NZ_WOTB01000005.1"/>
</dbReference>
<feature type="chain" id="PRO_5046167686" evidence="1">
    <location>
        <begin position="30"/>
        <end position="250"/>
    </location>
</feature>
<evidence type="ECO:0000256" key="1">
    <source>
        <dbReference type="SAM" id="SignalP"/>
    </source>
</evidence>
<keyword evidence="3" id="KW-1185">Reference proteome</keyword>
<evidence type="ECO:0000313" key="2">
    <source>
        <dbReference type="EMBL" id="NHN84201.1"/>
    </source>
</evidence>
<sequence length="250" mass="26997">MFLRHLIRYMRWLTAGIVTCMFSPYAAHGAPVRQRNFVGCPADGQTGPIAPPDHLSTNFSTPRTLPAGLTIYAAEDIAAVAPAGWHCLEMYGSSGSFLLLQPQPIPSSAIISDFRLTGPAIQVSSINGETSGRFAVAGIIARLFPAHQAFVDKVIHEGIEPATDFPRGPYPADQMTRVSPQEWRYTTPAHATGLGTQSRLAPNSDPVSGIVKLDSDMGVFEIQVRLGPADSKQTPDVISLIYELNRRAAE</sequence>
<keyword evidence="1" id="KW-0732">Signal</keyword>
<dbReference type="EMBL" id="WOTB01000005">
    <property type="protein sequence ID" value="NHN84201.1"/>
    <property type="molecule type" value="Genomic_DNA"/>
</dbReference>
<organism evidence="2 3">
    <name type="scientific">Acetobacter musti</name>
    <dbReference type="NCBI Taxonomy" id="864732"/>
    <lineage>
        <taxon>Bacteria</taxon>
        <taxon>Pseudomonadati</taxon>
        <taxon>Pseudomonadota</taxon>
        <taxon>Alphaproteobacteria</taxon>
        <taxon>Acetobacterales</taxon>
        <taxon>Acetobacteraceae</taxon>
        <taxon>Acetobacter</taxon>
    </lineage>
</organism>
<dbReference type="Proteomes" id="UP000635278">
    <property type="component" value="Unassembled WGS sequence"/>
</dbReference>
<name>A0ABX0JNX4_9PROT</name>
<gene>
    <name evidence="2" type="ORF">GOB93_06025</name>
</gene>
<reference evidence="2 3" key="1">
    <citation type="journal article" date="2020" name="Int. J. Syst. Evol. Microbiol.">
        <title>Novel acetic acid bacteria from cider fermentations: Acetobacter conturbans sp. nov. and Acetobacter fallax sp. nov.</title>
        <authorList>
            <person name="Sombolestani A.S."/>
            <person name="Cleenwerck I."/>
            <person name="Cnockaert M."/>
            <person name="Borremans W."/>
            <person name="Wieme A.D."/>
            <person name="De Vuyst L."/>
            <person name="Vandamme P."/>
        </authorList>
    </citation>
    <scope>NUCLEOTIDE SEQUENCE [LARGE SCALE GENOMIC DNA]</scope>
    <source>
        <strain evidence="2 3">LMG 30640</strain>
    </source>
</reference>
<comment type="caution">
    <text evidence="2">The sequence shown here is derived from an EMBL/GenBank/DDBJ whole genome shotgun (WGS) entry which is preliminary data.</text>
</comment>